<organism evidence="6 7">
    <name type="scientific">Chelatococcus asaccharovorans</name>
    <dbReference type="NCBI Taxonomy" id="28210"/>
    <lineage>
        <taxon>Bacteria</taxon>
        <taxon>Pseudomonadati</taxon>
        <taxon>Pseudomonadota</taxon>
        <taxon>Alphaproteobacteria</taxon>
        <taxon>Hyphomicrobiales</taxon>
        <taxon>Chelatococcaceae</taxon>
        <taxon>Chelatococcus</taxon>
    </lineage>
</organism>
<dbReference type="PANTHER" id="PTHR30483">
    <property type="entry name" value="LEUCINE-SPECIFIC-BINDING PROTEIN"/>
    <property type="match status" value="1"/>
</dbReference>
<dbReference type="InterPro" id="IPR028082">
    <property type="entry name" value="Peripla_BP_I"/>
</dbReference>
<comment type="similarity">
    <text evidence="1">Belongs to the leucine-binding protein family.</text>
</comment>
<dbReference type="SUPFAM" id="SSF53822">
    <property type="entry name" value="Periplasmic binding protein-like I"/>
    <property type="match status" value="1"/>
</dbReference>
<dbReference type="PANTHER" id="PTHR30483:SF6">
    <property type="entry name" value="PERIPLASMIC BINDING PROTEIN OF ABC TRANSPORTER FOR NATURAL AMINO ACIDS"/>
    <property type="match status" value="1"/>
</dbReference>
<protein>
    <submittedName>
        <fullName evidence="6">Amino acid/amide ABC transporter substrate-binding protein (HAAT family)</fullName>
    </submittedName>
</protein>
<feature type="signal peptide" evidence="4">
    <location>
        <begin position="1"/>
        <end position="25"/>
    </location>
</feature>
<sequence>MKLKHYLTFATAGLALGLSALTAMAADTIKIGVIAPLTGAGAPWGMAAAEAPKILAADINAKGGLTVGGKTYKVEVVAYDDQYKAAEAVAAYNRLVNQDGVKYMIILSSAATMALKQNVEDDEVVAVTAAYTAKAIEPSTKYLFRMYSTPADYVPSFIAWMKDNVKEKRVVVVNPNDETGWDQTQLSEKLFKENGFEVLGHELFERAQKDFQPLLTKIIAMKPDIIELGGTSPATAGLIIRQARELGYDKLFSKTGGAGPAEIVAGAGAKAAEGVINMLYADPANEGYRRIAAAYKASVGQDPNEILVSFYDGANVLLKAIQKAGDPSDTGKVAAAFASVLPMPSVQGDQLSLGGKAISGVDNQIMTVNYIGVIRDGQPVVIGKTK</sequence>
<name>A0A2V3U1L7_9HYPH</name>
<keyword evidence="2 4" id="KW-0732">Signal</keyword>
<feature type="chain" id="PRO_5015865021" evidence="4">
    <location>
        <begin position="26"/>
        <end position="386"/>
    </location>
</feature>
<feature type="domain" description="Leucine-binding protein" evidence="5">
    <location>
        <begin position="28"/>
        <end position="375"/>
    </location>
</feature>
<dbReference type="GO" id="GO:0006865">
    <property type="term" value="P:amino acid transport"/>
    <property type="evidence" value="ECO:0007669"/>
    <property type="project" value="UniProtKB-KW"/>
</dbReference>
<evidence type="ECO:0000313" key="6">
    <source>
        <dbReference type="EMBL" id="PXW50577.1"/>
    </source>
</evidence>
<dbReference type="OrthoDB" id="9786833at2"/>
<comment type="caution">
    <text evidence="6">The sequence shown here is derived from an EMBL/GenBank/DDBJ whole genome shotgun (WGS) entry which is preliminary data.</text>
</comment>
<dbReference type="AlphaFoldDB" id="A0A2V3U1L7"/>
<keyword evidence="7" id="KW-1185">Reference proteome</keyword>
<evidence type="ECO:0000313" key="7">
    <source>
        <dbReference type="Proteomes" id="UP000248021"/>
    </source>
</evidence>
<evidence type="ECO:0000256" key="4">
    <source>
        <dbReference type="SAM" id="SignalP"/>
    </source>
</evidence>
<dbReference type="Gene3D" id="3.40.50.2300">
    <property type="match status" value="2"/>
</dbReference>
<dbReference type="CDD" id="cd06336">
    <property type="entry name" value="PBP1_ABC_ligand_binding-like"/>
    <property type="match status" value="1"/>
</dbReference>
<keyword evidence="3" id="KW-0813">Transport</keyword>
<evidence type="ECO:0000256" key="2">
    <source>
        <dbReference type="ARBA" id="ARBA00022729"/>
    </source>
</evidence>
<proteinExistence type="inferred from homology"/>
<evidence type="ECO:0000259" key="5">
    <source>
        <dbReference type="Pfam" id="PF13458"/>
    </source>
</evidence>
<reference evidence="6 7" key="1">
    <citation type="submission" date="2018-05" db="EMBL/GenBank/DDBJ databases">
        <title>Genomic Encyclopedia of Type Strains, Phase IV (KMG-IV): sequencing the most valuable type-strain genomes for metagenomic binning, comparative biology and taxonomic classification.</title>
        <authorList>
            <person name="Goeker M."/>
        </authorList>
    </citation>
    <scope>NUCLEOTIDE SEQUENCE [LARGE SCALE GENOMIC DNA]</scope>
    <source>
        <strain evidence="6 7">DSM 6462</strain>
    </source>
</reference>
<keyword evidence="3" id="KW-0029">Amino-acid transport</keyword>
<dbReference type="InterPro" id="IPR051010">
    <property type="entry name" value="BCAA_transport"/>
</dbReference>
<dbReference type="Proteomes" id="UP000248021">
    <property type="component" value="Unassembled WGS sequence"/>
</dbReference>
<accession>A0A2V3U1L7</accession>
<dbReference type="EMBL" id="QJJK01000025">
    <property type="protein sequence ID" value="PXW50577.1"/>
    <property type="molecule type" value="Genomic_DNA"/>
</dbReference>
<evidence type="ECO:0000256" key="3">
    <source>
        <dbReference type="ARBA" id="ARBA00022970"/>
    </source>
</evidence>
<dbReference type="Pfam" id="PF13458">
    <property type="entry name" value="Peripla_BP_6"/>
    <property type="match status" value="1"/>
</dbReference>
<dbReference type="RefSeq" id="WP_110378574.1">
    <property type="nucleotide sequence ID" value="NZ_JAHBRY010000002.1"/>
</dbReference>
<dbReference type="InterPro" id="IPR028081">
    <property type="entry name" value="Leu-bd"/>
</dbReference>
<evidence type="ECO:0000256" key="1">
    <source>
        <dbReference type="ARBA" id="ARBA00010062"/>
    </source>
</evidence>
<gene>
    <name evidence="6" type="ORF">C7450_12522</name>
</gene>